<keyword evidence="1" id="KW-0802">TPR repeat</keyword>
<dbReference type="AlphaFoldDB" id="A0A4P6UWC9"/>
<dbReference type="Pfam" id="PF14559">
    <property type="entry name" value="TPR_19"/>
    <property type="match status" value="1"/>
</dbReference>
<dbReference type="Proteomes" id="UP000291151">
    <property type="component" value="Chromosome"/>
</dbReference>
<evidence type="ECO:0000313" key="3">
    <source>
        <dbReference type="Proteomes" id="UP000291151"/>
    </source>
</evidence>
<dbReference type="InterPro" id="IPR006597">
    <property type="entry name" value="Sel1-like"/>
</dbReference>
<dbReference type="PANTHER" id="PTHR44395:SF1">
    <property type="entry name" value="PROTEIN O-MANNOSYL-TRANSFERASE TMTC3"/>
    <property type="match status" value="1"/>
</dbReference>
<dbReference type="SMART" id="SM00028">
    <property type="entry name" value="TPR"/>
    <property type="match status" value="6"/>
</dbReference>
<dbReference type="SMART" id="SM00671">
    <property type="entry name" value="SEL1"/>
    <property type="match status" value="3"/>
</dbReference>
<dbReference type="InterPro" id="IPR019734">
    <property type="entry name" value="TPR_rpt"/>
</dbReference>
<name>A0A4P6UWC9_9BACL</name>
<organism evidence="2 3">
    <name type="scientific">Ureibacillus thermophilus</name>
    <dbReference type="NCBI Taxonomy" id="367743"/>
    <lineage>
        <taxon>Bacteria</taxon>
        <taxon>Bacillati</taxon>
        <taxon>Bacillota</taxon>
        <taxon>Bacilli</taxon>
        <taxon>Bacillales</taxon>
        <taxon>Caryophanaceae</taxon>
        <taxon>Ureibacillus</taxon>
    </lineage>
</organism>
<accession>A0A4P6UWC9</accession>
<evidence type="ECO:0000313" key="2">
    <source>
        <dbReference type="EMBL" id="QBK26348.1"/>
    </source>
</evidence>
<proteinExistence type="predicted"/>
<reference evidence="2 3" key="1">
    <citation type="submission" date="2019-02" db="EMBL/GenBank/DDBJ databases">
        <title>Ureibacillus thermophilus.</title>
        <authorList>
            <person name="Sunny J.S."/>
            <person name="Natarajan A."/>
            <person name="Saleena L.M."/>
        </authorList>
    </citation>
    <scope>NUCLEOTIDE SEQUENCE [LARGE SCALE GENOMIC DNA]</scope>
    <source>
        <strain evidence="2 3">LM102</strain>
    </source>
</reference>
<feature type="repeat" description="TPR" evidence="1">
    <location>
        <begin position="102"/>
        <end position="135"/>
    </location>
</feature>
<dbReference type="Gene3D" id="1.25.40.10">
    <property type="entry name" value="Tetratricopeptide repeat domain"/>
    <property type="match status" value="2"/>
</dbReference>
<protein>
    <submittedName>
        <fullName evidence="2">Tetratricopeptide repeat protein</fullName>
    </submittedName>
</protein>
<dbReference type="RefSeq" id="WP_208650040.1">
    <property type="nucleotide sequence ID" value="NZ_CP036528.1"/>
</dbReference>
<evidence type="ECO:0000256" key="1">
    <source>
        <dbReference type="PROSITE-ProRule" id="PRU00339"/>
    </source>
</evidence>
<dbReference type="EMBL" id="CP036528">
    <property type="protein sequence ID" value="QBK26348.1"/>
    <property type="molecule type" value="Genomic_DNA"/>
</dbReference>
<dbReference type="SUPFAM" id="SSF48452">
    <property type="entry name" value="TPR-like"/>
    <property type="match status" value="1"/>
</dbReference>
<dbReference type="Pfam" id="PF13432">
    <property type="entry name" value="TPR_16"/>
    <property type="match status" value="1"/>
</dbReference>
<dbReference type="PROSITE" id="PS50005">
    <property type="entry name" value="TPR"/>
    <property type="match status" value="3"/>
</dbReference>
<keyword evidence="3" id="KW-1185">Reference proteome</keyword>
<dbReference type="KEGG" id="uth:DKZ56_11010"/>
<gene>
    <name evidence="2" type="ORF">DKZ56_11010</name>
</gene>
<dbReference type="InterPro" id="IPR011990">
    <property type="entry name" value="TPR-like_helical_dom_sf"/>
</dbReference>
<dbReference type="PANTHER" id="PTHR44395">
    <property type="match status" value="1"/>
</dbReference>
<feature type="repeat" description="TPR" evidence="1">
    <location>
        <begin position="34"/>
        <end position="67"/>
    </location>
</feature>
<sequence>MNYNEEGIKALQEKRYEDAVKAFTEAIEQNPDNPIGYINFGNVLAAMNEVERAERFFQKAITLDEKAATAYYGLANLYYNAERFLEAAKLYQKSIEYGIEGADSYYMLGKCFEKENQVKLALPYMQRAAELAPDDLQIRLSYGIILCKLEMFDLAKKELEFVLEKDEKNADAHYNLGVLYALSTDDTEKTLYHLKQAFTIQPEHDQARYIYDMVNMRVKNNDAFN</sequence>
<feature type="repeat" description="TPR" evidence="1">
    <location>
        <begin position="68"/>
        <end position="101"/>
    </location>
</feature>